<keyword evidence="2" id="KW-0472">Membrane</keyword>
<reference evidence="4" key="4">
    <citation type="submission" date="2020-10" db="EMBL/GenBank/DDBJ databases">
        <authorList>
            <person name="Bassil N.M."/>
            <person name="Lloyd J.R."/>
        </authorList>
    </citation>
    <scope>NUCLEOTIDE SEQUENCE</scope>
    <source>
        <strain evidence="4">NB2006</strain>
    </source>
</reference>
<reference evidence="3 5" key="1">
    <citation type="submission" date="2016-10" db="EMBL/GenBank/DDBJ databases">
        <title>Draft genome sequences of four alkaliphilic bacteria belonging to the Anaerobacillus genus.</title>
        <authorList>
            <person name="Bassil N.M."/>
            <person name="Lloyd J.R."/>
        </authorList>
    </citation>
    <scope>NUCLEOTIDE SEQUENCE [LARGE SCALE GENOMIC DNA]</scope>
    <source>
        <strain evidence="3 5">NB2006</strain>
    </source>
</reference>
<keyword evidence="2" id="KW-1133">Transmembrane helix</keyword>
<keyword evidence="5" id="KW-1185">Reference proteome</keyword>
<name>A0A1S2LRD8_9BACI</name>
<accession>A0A1S2LRD8</accession>
<evidence type="ECO:0000256" key="2">
    <source>
        <dbReference type="SAM" id="Phobius"/>
    </source>
</evidence>
<dbReference type="RefSeq" id="WP_071317462.1">
    <property type="nucleotide sequence ID" value="NZ_CP063356.2"/>
</dbReference>
<dbReference type="EMBL" id="CP063356">
    <property type="protein sequence ID" value="QOY36263.1"/>
    <property type="molecule type" value="Genomic_DNA"/>
</dbReference>
<reference evidence="4 5" key="2">
    <citation type="journal article" date="2017" name="Genome Announc.">
        <title>Draft Genome Sequences of Four Alkaliphilic Bacteria Belonging to the Anaerobacillus Genus.</title>
        <authorList>
            <person name="Bassil N.M."/>
            <person name="Lloyd J.R."/>
        </authorList>
    </citation>
    <scope>NUCLEOTIDE SEQUENCE [LARGE SCALE GENOMIC DNA]</scope>
    <source>
        <strain evidence="4 5">NB2006</strain>
    </source>
</reference>
<protein>
    <submittedName>
        <fullName evidence="3">Uncharacterized protein</fullName>
    </submittedName>
</protein>
<evidence type="ECO:0000313" key="5">
    <source>
        <dbReference type="Proteomes" id="UP000180175"/>
    </source>
</evidence>
<feature type="transmembrane region" description="Helical" evidence="2">
    <location>
        <begin position="82"/>
        <end position="99"/>
    </location>
</feature>
<keyword evidence="1" id="KW-0175">Coiled coil</keyword>
<dbReference type="KEGG" id="aia:AWH56_000760"/>
<dbReference type="EMBL" id="LQXD01000109">
    <property type="protein sequence ID" value="OIJ15072.1"/>
    <property type="molecule type" value="Genomic_DNA"/>
</dbReference>
<dbReference type="Proteomes" id="UP000180175">
    <property type="component" value="Chromosome"/>
</dbReference>
<feature type="coiled-coil region" evidence="1">
    <location>
        <begin position="4"/>
        <end position="31"/>
    </location>
</feature>
<gene>
    <name evidence="4" type="ORF">AWH56_000760</name>
    <name evidence="3" type="ORF">AWH56_12725</name>
</gene>
<sequence>MAEKQQLQTEVNELKTKVALALDRLKQLEDVPTYEKTENMINRSIESLPNEDKIIVIIQDTIKKENLVTNEVVEKKLSKLKLWLYVSIVGTIGIALRIFL</sequence>
<reference evidence="4 5" key="3">
    <citation type="journal article" date="2019" name="Int. J. Syst. Evol. Microbiol.">
        <title>Anaerobacillus isosaccharinicus sp. nov., an alkaliphilic bacterium which degrades isosaccharinic acid.</title>
        <authorList>
            <person name="Bassil N.M."/>
            <person name="Lloyd J.R."/>
        </authorList>
    </citation>
    <scope>NUCLEOTIDE SEQUENCE [LARGE SCALE GENOMIC DNA]</scope>
    <source>
        <strain evidence="4 5">NB2006</strain>
    </source>
</reference>
<keyword evidence="2" id="KW-0812">Transmembrane</keyword>
<proteinExistence type="predicted"/>
<evidence type="ECO:0000313" key="3">
    <source>
        <dbReference type="EMBL" id="OIJ15072.1"/>
    </source>
</evidence>
<dbReference type="AlphaFoldDB" id="A0A1S2LRD8"/>
<evidence type="ECO:0000313" key="4">
    <source>
        <dbReference type="EMBL" id="QOY36263.1"/>
    </source>
</evidence>
<dbReference type="OrthoDB" id="2971540at2"/>
<organism evidence="3 5">
    <name type="scientific">Anaerobacillus isosaccharinicus</name>
    <dbReference type="NCBI Taxonomy" id="1532552"/>
    <lineage>
        <taxon>Bacteria</taxon>
        <taxon>Bacillati</taxon>
        <taxon>Bacillota</taxon>
        <taxon>Bacilli</taxon>
        <taxon>Bacillales</taxon>
        <taxon>Bacillaceae</taxon>
        <taxon>Anaerobacillus</taxon>
    </lineage>
</organism>
<evidence type="ECO:0000256" key="1">
    <source>
        <dbReference type="SAM" id="Coils"/>
    </source>
</evidence>